<dbReference type="PANTHER" id="PTHR37693:SF1">
    <property type="entry name" value="INTEGRAL MEMBRANE PROTEIN"/>
    <property type="match status" value="1"/>
</dbReference>
<keyword evidence="5 6" id="KW-0472">Membrane</keyword>
<dbReference type="EMBL" id="CP007389">
    <property type="protein sequence ID" value="APT73860.1"/>
    <property type="molecule type" value="Genomic_DNA"/>
</dbReference>
<keyword evidence="8" id="KW-1185">Reference proteome</keyword>
<keyword evidence="3 6" id="KW-0812">Transmembrane</keyword>
<dbReference type="PANTHER" id="PTHR37693">
    <property type="entry name" value="PHOSPHATIDYLGLYCEROL LYSYLTRANSFERASE"/>
    <property type="match status" value="1"/>
</dbReference>
<feature type="transmembrane region" description="Helical" evidence="6">
    <location>
        <begin position="248"/>
        <end position="265"/>
    </location>
</feature>
<evidence type="ECO:0000256" key="5">
    <source>
        <dbReference type="ARBA" id="ARBA00023136"/>
    </source>
</evidence>
<feature type="transmembrane region" description="Helical" evidence="6">
    <location>
        <begin position="120"/>
        <end position="139"/>
    </location>
</feature>
<reference evidence="7 8" key="1">
    <citation type="submission" date="2014-02" db="EMBL/GenBank/DDBJ databases">
        <title>Diversity of Thermotogales isolates from hydrothermal vents.</title>
        <authorList>
            <person name="Haverkamp T.H.A."/>
            <person name="Lossouarn J."/>
            <person name="Geslin C."/>
            <person name="Nesbo C.L."/>
        </authorList>
    </citation>
    <scope>NUCLEOTIDE SEQUENCE [LARGE SCALE GENOMIC DNA]</scope>
    <source>
        <strain evidence="7 8">431</strain>
    </source>
</reference>
<comment type="subcellular location">
    <subcellularLocation>
        <location evidence="1">Cell membrane</location>
        <topology evidence="1">Multi-pass membrane protein</topology>
    </subcellularLocation>
</comment>
<sequence length="321" mass="37396">MKKFLRNAVIAVSISLAIIVIMQFFQGDLSNFFKIPKYVFITTFLGYVLMYFIGGLYTKIFLKFLGYEVRFLSAFENYFFGNFFSYITPLYIGGQPFQVYHLSKLGVKSEDATNMVMTRLFETFFVTLVLDIWIFSYAFKNLDFSNLGKGLIIVGFVSQVGLVILILTFMFFPKLFKIAMVPVFKLFKFDLNKLENWLSNLKKSVNNVWKKDFYIILIDTAFWFLMVCLHVVPYYLIFRHFSHFNISFFRLVGVLSLLNSIAYYAPTPGAAGGIEGVYQISLSGIIRPSVISSAIFLWRLFSYYIPICFGLLFIWRVKDWQ</sequence>
<accession>A0ABN4UUL0</accession>
<evidence type="ECO:0000256" key="4">
    <source>
        <dbReference type="ARBA" id="ARBA00022989"/>
    </source>
</evidence>
<feature type="transmembrane region" description="Helical" evidence="6">
    <location>
        <begin position="78"/>
        <end position="100"/>
    </location>
</feature>
<proteinExistence type="predicted"/>
<organism evidence="7 8">
    <name type="scientific">Thermosipho melanesiensis</name>
    <dbReference type="NCBI Taxonomy" id="46541"/>
    <lineage>
        <taxon>Bacteria</taxon>
        <taxon>Thermotogati</taxon>
        <taxon>Thermotogota</taxon>
        <taxon>Thermotogae</taxon>
        <taxon>Thermotogales</taxon>
        <taxon>Fervidobacteriaceae</taxon>
        <taxon>Thermosipho</taxon>
    </lineage>
</organism>
<evidence type="ECO:0000256" key="2">
    <source>
        <dbReference type="ARBA" id="ARBA00022475"/>
    </source>
</evidence>
<evidence type="ECO:0008006" key="9">
    <source>
        <dbReference type="Google" id="ProtNLM"/>
    </source>
</evidence>
<evidence type="ECO:0000256" key="6">
    <source>
        <dbReference type="SAM" id="Phobius"/>
    </source>
</evidence>
<gene>
    <name evidence="7" type="ORF">BW47_04690</name>
</gene>
<keyword evidence="2" id="KW-1003">Cell membrane</keyword>
<protein>
    <recommendedName>
        <fullName evidence="9">Integral membrane protein-like protein</fullName>
    </recommendedName>
</protein>
<dbReference type="Proteomes" id="UP000185490">
    <property type="component" value="Chromosome"/>
</dbReference>
<name>A0ABN4UUL0_9BACT</name>
<evidence type="ECO:0000256" key="1">
    <source>
        <dbReference type="ARBA" id="ARBA00004651"/>
    </source>
</evidence>
<evidence type="ECO:0000313" key="8">
    <source>
        <dbReference type="Proteomes" id="UP000185490"/>
    </source>
</evidence>
<dbReference type="RefSeq" id="WP_012057095.1">
    <property type="nucleotide sequence ID" value="NZ_CP007389.1"/>
</dbReference>
<feature type="transmembrane region" description="Helical" evidence="6">
    <location>
        <begin position="38"/>
        <end position="57"/>
    </location>
</feature>
<feature type="transmembrane region" description="Helical" evidence="6">
    <location>
        <begin position="7"/>
        <end position="26"/>
    </location>
</feature>
<feature type="transmembrane region" description="Helical" evidence="6">
    <location>
        <begin position="213"/>
        <end position="236"/>
    </location>
</feature>
<keyword evidence="4 6" id="KW-1133">Transmembrane helix</keyword>
<feature type="transmembrane region" description="Helical" evidence="6">
    <location>
        <begin position="151"/>
        <end position="172"/>
    </location>
</feature>
<evidence type="ECO:0000256" key="3">
    <source>
        <dbReference type="ARBA" id="ARBA00022692"/>
    </source>
</evidence>
<dbReference type="NCBIfam" id="TIGR00374">
    <property type="entry name" value="flippase-like domain"/>
    <property type="match status" value="1"/>
</dbReference>
<dbReference type="Pfam" id="PF03706">
    <property type="entry name" value="LPG_synthase_TM"/>
    <property type="match status" value="1"/>
</dbReference>
<feature type="transmembrane region" description="Helical" evidence="6">
    <location>
        <begin position="296"/>
        <end position="315"/>
    </location>
</feature>
<evidence type="ECO:0000313" key="7">
    <source>
        <dbReference type="EMBL" id="APT73860.1"/>
    </source>
</evidence>
<dbReference type="InterPro" id="IPR022791">
    <property type="entry name" value="L-PG_synthase/AglD"/>
</dbReference>